<protein>
    <submittedName>
        <fullName evidence="1">Uncharacterized protein</fullName>
    </submittedName>
</protein>
<dbReference type="AlphaFoldDB" id="A0A3G6J786"/>
<evidence type="ECO:0000313" key="2">
    <source>
        <dbReference type="Proteomes" id="UP000269019"/>
    </source>
</evidence>
<organism evidence="1 2">
    <name type="scientific">Corynebacterium choanae</name>
    <dbReference type="NCBI Taxonomy" id="1862358"/>
    <lineage>
        <taxon>Bacteria</taxon>
        <taxon>Bacillati</taxon>
        <taxon>Actinomycetota</taxon>
        <taxon>Actinomycetes</taxon>
        <taxon>Mycobacteriales</taxon>
        <taxon>Corynebacteriaceae</taxon>
        <taxon>Corynebacterium</taxon>
    </lineage>
</organism>
<dbReference type="Proteomes" id="UP000269019">
    <property type="component" value="Chromosome"/>
</dbReference>
<evidence type="ECO:0000313" key="1">
    <source>
        <dbReference type="EMBL" id="AZA13633.1"/>
    </source>
</evidence>
<gene>
    <name evidence="1" type="ORF">CCHOA_06170</name>
</gene>
<reference evidence="1 2" key="1">
    <citation type="submission" date="2018-11" db="EMBL/GenBank/DDBJ databases">
        <authorList>
            <person name="Kleinhagauer T."/>
            <person name="Glaeser S.P."/>
            <person name="Spergser J."/>
            <person name="Ruckert C."/>
            <person name="Kaempfer P."/>
            <person name="Busse H.-J."/>
        </authorList>
    </citation>
    <scope>NUCLEOTIDE SEQUENCE [LARGE SCALE GENOMIC DNA]</scope>
    <source>
        <strain evidence="1 2">200CH</strain>
    </source>
</reference>
<proteinExistence type="predicted"/>
<accession>A0A3G6J786</accession>
<sequence>MCGAYVKLSAMSATLLHTRFTTEGQVVLWFGTKDDSLTVAEIDHLVCPVWFDVFAQLIRLTSRIFVPEDYGKTVTSRPRRGAQSTPKTLLNAFDVADRVFPDAEGEVASEFGFIAYDTMWVVPGYWALRGYMRVARFGGAPESTKHVKGEAIRGWQATSTLRQDPLMRDFLADLDPIAPPEMNPSDDATRARIIHQLAVALLARMWAVTAGRRGNVSRPLLLRQDLPHATAKTCSNFRQWFSALDAARYPLLLGVSAVKLAGEARHALNDESLAGGSVRVAMLYQHKPPFHPAPLGLSKPTRQRLRPDAAELPRKTQHAARHGWVCAGVAELRGRTHQSAARRYSLSGWTESSIAGFHQRTWKDQELTTLSILHQLGGDSPAPRDTYKQLRDFYTIFIERDPETENPSATFTSSP</sequence>
<dbReference type="EMBL" id="CP033896">
    <property type="protein sequence ID" value="AZA13633.1"/>
    <property type="molecule type" value="Genomic_DNA"/>
</dbReference>
<name>A0A3G6J786_9CORY</name>
<dbReference type="KEGG" id="ccho:CCHOA_06170"/>
<keyword evidence="2" id="KW-1185">Reference proteome</keyword>